<evidence type="ECO:0000256" key="4">
    <source>
        <dbReference type="ARBA" id="ARBA00022801"/>
    </source>
</evidence>
<dbReference type="SMART" id="SM00680">
    <property type="entry name" value="CLIP"/>
    <property type="match status" value="2"/>
</dbReference>
<feature type="domain" description="Peptidase S1" evidence="13">
    <location>
        <begin position="347"/>
        <end position="601"/>
    </location>
</feature>
<keyword evidence="7" id="KW-0865">Zymogen</keyword>
<keyword evidence="8" id="KW-1015">Disulfide bond</keyword>
<proteinExistence type="inferred from homology"/>
<evidence type="ECO:0000313" key="16">
    <source>
        <dbReference type="EnsemblMetazoa" id="LLOJ005979-PA"/>
    </source>
</evidence>
<accession>A0A1B0CMU1</accession>
<evidence type="ECO:0000256" key="9">
    <source>
        <dbReference type="ARBA" id="ARBA00023180"/>
    </source>
</evidence>
<dbReference type="InterPro" id="IPR018114">
    <property type="entry name" value="TRYPSIN_HIS"/>
</dbReference>
<dbReference type="InterPro" id="IPR022700">
    <property type="entry name" value="CLIP"/>
</dbReference>
<protein>
    <submittedName>
        <fullName evidence="15">Putative serine protease easter-like pieris rapae</fullName>
    </submittedName>
</protein>
<evidence type="ECO:0000256" key="2">
    <source>
        <dbReference type="ARBA" id="ARBA00022723"/>
    </source>
</evidence>
<dbReference type="SUPFAM" id="SSF50494">
    <property type="entry name" value="Trypsin-like serine proteases"/>
    <property type="match status" value="2"/>
</dbReference>
<dbReference type="EMBL" id="AJWK01019168">
    <property type="status" value="NOT_ANNOTATED_CDS"/>
    <property type="molecule type" value="Genomic_DNA"/>
</dbReference>
<reference evidence="16" key="3">
    <citation type="submission" date="2020-05" db="UniProtKB">
        <authorList>
            <consortium name="EnsemblMetazoa"/>
        </authorList>
    </citation>
    <scope>IDENTIFICATION</scope>
    <source>
        <strain evidence="16">Jacobina</strain>
    </source>
</reference>
<dbReference type="PROSITE" id="PS51888">
    <property type="entry name" value="CLIP"/>
    <property type="match status" value="1"/>
</dbReference>
<evidence type="ECO:0000256" key="12">
    <source>
        <dbReference type="SAM" id="SignalP"/>
    </source>
</evidence>
<dbReference type="VEuPathDB" id="VectorBase:LLOJ005979"/>
<evidence type="ECO:0000256" key="10">
    <source>
        <dbReference type="ARBA" id="ARBA00024195"/>
    </source>
</evidence>
<reference evidence="15" key="2">
    <citation type="journal article" date="2020" name="BMC">
        <title>Leishmania infection induces a limited differential gene expression in the sand fly midgut.</title>
        <authorList>
            <person name="Coutinho-Abreu I.V."/>
            <person name="Serafim T.D."/>
            <person name="Meneses C."/>
            <person name="Kamhawi S."/>
            <person name="Oliveira F."/>
            <person name="Valenzuela J.G."/>
        </authorList>
    </citation>
    <scope>NUCLEOTIDE SEQUENCE</scope>
    <source>
        <strain evidence="15">Jacobina</strain>
        <tissue evidence="15">Midgut</tissue>
    </source>
</reference>
<evidence type="ECO:0000313" key="15">
    <source>
        <dbReference type="EMBL" id="MBC1176925.1"/>
    </source>
</evidence>
<dbReference type="EMBL" id="GITU01008222">
    <property type="protein sequence ID" value="MBC1176925.1"/>
    <property type="molecule type" value="Transcribed_RNA"/>
</dbReference>
<keyword evidence="17" id="KW-1185">Reference proteome</keyword>
<evidence type="ECO:0000256" key="6">
    <source>
        <dbReference type="ARBA" id="ARBA00022837"/>
    </source>
</evidence>
<keyword evidence="6" id="KW-0106">Calcium</keyword>
<evidence type="ECO:0000256" key="3">
    <source>
        <dbReference type="ARBA" id="ARBA00022729"/>
    </source>
</evidence>
<dbReference type="PRINTS" id="PR00722">
    <property type="entry name" value="CHYMOTRYPSIN"/>
</dbReference>
<dbReference type="PROSITE" id="PS00135">
    <property type="entry name" value="TRYPSIN_SER"/>
    <property type="match status" value="1"/>
</dbReference>
<feature type="domain" description="Clip" evidence="14">
    <location>
        <begin position="77"/>
        <end position="132"/>
    </location>
</feature>
<dbReference type="Pfam" id="PF12032">
    <property type="entry name" value="CLIP"/>
    <property type="match status" value="2"/>
</dbReference>
<keyword evidence="1 11" id="KW-0645">Protease</keyword>
<dbReference type="InterPro" id="IPR051487">
    <property type="entry name" value="Ser/Thr_Proteases_Immune/Dev"/>
</dbReference>
<keyword evidence="3 12" id="KW-0732">Signal</keyword>
<evidence type="ECO:0000256" key="11">
    <source>
        <dbReference type="RuleBase" id="RU363034"/>
    </source>
</evidence>
<evidence type="ECO:0000256" key="8">
    <source>
        <dbReference type="ARBA" id="ARBA00023157"/>
    </source>
</evidence>
<dbReference type="EMBL" id="AJWK01019167">
    <property type="status" value="NOT_ANNOTATED_CDS"/>
    <property type="molecule type" value="Genomic_DNA"/>
</dbReference>
<dbReference type="PANTHER" id="PTHR24256">
    <property type="entry name" value="TRYPTASE-RELATED"/>
    <property type="match status" value="1"/>
</dbReference>
<evidence type="ECO:0000313" key="17">
    <source>
        <dbReference type="Proteomes" id="UP000092461"/>
    </source>
</evidence>
<keyword evidence="2" id="KW-0479">Metal-binding</keyword>
<keyword evidence="5 11" id="KW-0720">Serine protease</keyword>
<dbReference type="InterPro" id="IPR009003">
    <property type="entry name" value="Peptidase_S1_PA"/>
</dbReference>
<dbReference type="Gene3D" id="3.30.1640.30">
    <property type="match status" value="2"/>
</dbReference>
<dbReference type="EMBL" id="AJWK01019166">
    <property type="status" value="NOT_ANNOTATED_CDS"/>
    <property type="molecule type" value="Genomic_DNA"/>
</dbReference>
<dbReference type="Pfam" id="PF00089">
    <property type="entry name" value="Trypsin"/>
    <property type="match status" value="2"/>
</dbReference>
<dbReference type="GO" id="GO:0046872">
    <property type="term" value="F:metal ion binding"/>
    <property type="evidence" value="ECO:0007669"/>
    <property type="project" value="UniProtKB-KW"/>
</dbReference>
<dbReference type="CDD" id="cd00190">
    <property type="entry name" value="Tryp_SPc"/>
    <property type="match status" value="1"/>
</dbReference>
<dbReference type="GO" id="GO:0004252">
    <property type="term" value="F:serine-type endopeptidase activity"/>
    <property type="evidence" value="ECO:0007669"/>
    <property type="project" value="InterPro"/>
</dbReference>
<keyword evidence="4 11" id="KW-0378">Hydrolase</keyword>
<dbReference type="InterPro" id="IPR001314">
    <property type="entry name" value="Peptidase_S1A"/>
</dbReference>
<evidence type="ECO:0000256" key="5">
    <source>
        <dbReference type="ARBA" id="ARBA00022825"/>
    </source>
</evidence>
<dbReference type="EMBL" id="AJWK01019165">
    <property type="status" value="NOT_ANNOTATED_CDS"/>
    <property type="molecule type" value="Genomic_DNA"/>
</dbReference>
<dbReference type="InterPro" id="IPR001254">
    <property type="entry name" value="Trypsin_dom"/>
</dbReference>
<keyword evidence="9" id="KW-0325">Glycoprotein</keyword>
<dbReference type="PROSITE" id="PS50240">
    <property type="entry name" value="TRYPSIN_DOM"/>
    <property type="match status" value="1"/>
</dbReference>
<evidence type="ECO:0000256" key="1">
    <source>
        <dbReference type="ARBA" id="ARBA00022670"/>
    </source>
</evidence>
<evidence type="ECO:0000259" key="14">
    <source>
        <dbReference type="PROSITE" id="PS51888"/>
    </source>
</evidence>
<name>A0A1B0CMU1_LUTLO</name>
<dbReference type="Gene3D" id="2.40.10.10">
    <property type="entry name" value="Trypsin-like serine proteases"/>
    <property type="match status" value="3"/>
</dbReference>
<dbReference type="InterPro" id="IPR033116">
    <property type="entry name" value="TRYPSIN_SER"/>
</dbReference>
<dbReference type="AlphaFoldDB" id="A0A1B0CMU1"/>
<dbReference type="Proteomes" id="UP000092461">
    <property type="component" value="Unassembled WGS sequence"/>
</dbReference>
<dbReference type="InterPro" id="IPR038565">
    <property type="entry name" value="CLIP_sf"/>
</dbReference>
<feature type="chain" id="PRO_5044555429" evidence="12">
    <location>
        <begin position="22"/>
        <end position="602"/>
    </location>
</feature>
<evidence type="ECO:0000259" key="13">
    <source>
        <dbReference type="PROSITE" id="PS50240"/>
    </source>
</evidence>
<sequence>MLLNIVVIVPIFAALLPSISAQTEPCTTPEGFQAACTPVMNCPPILGILNNAPRPLPQNIVTYLQRLQCFHSTETEPCTTPEGFQAACTPVMNCPPILGILNNAPRPLPQNIVTYLQRLQCFHSTGVPAVCCRRPSVGNTPTAPVTPSAPVTPVPISPASDVNTVSNDIPTGPTDVSRHPNIGLLPTTTCGPLLGDRVAFGEKTALFEYPWMALIRYEVADGFAYKCGASLITDRYVLTAAHCIARLRSGISVYSVVLGEYDVRYDTDCQTVGDETPAVCCRRPSVGNTPTAPVTPSAPVTPVPISPASDVNTVSNDIPTGPTDVSRHPNIGLLPTTTCGPLLGDRVAFGEKTALFEYPWMALIRYEVADGFAYKCGASLITDRYVLTAAHCIARLRSGISVYSVVLGEYDVRYDTDCQTVGDETVCSPPVQEILQEAILPHPSYNTPRFANDIGLIRLRDAADMSRENIKAVCLPYAPKLQSMNLRRLVATGWGTTENNTRSDELLKVNLPVVDNARCQRAFPTLKWSPNQFCAGGENNVDTCKGDSGGPLVYPANILGQRYVQFGIVSAGLSSCGVSNGTPAVYVRVGNYMKWILDTMRP</sequence>
<dbReference type="VEuPathDB" id="VectorBase:LLONM1_011217"/>
<feature type="signal peptide" evidence="12">
    <location>
        <begin position="1"/>
        <end position="21"/>
    </location>
</feature>
<organism evidence="16 17">
    <name type="scientific">Lutzomyia longipalpis</name>
    <name type="common">Sand fly</name>
    <dbReference type="NCBI Taxonomy" id="7200"/>
    <lineage>
        <taxon>Eukaryota</taxon>
        <taxon>Metazoa</taxon>
        <taxon>Ecdysozoa</taxon>
        <taxon>Arthropoda</taxon>
        <taxon>Hexapoda</taxon>
        <taxon>Insecta</taxon>
        <taxon>Pterygota</taxon>
        <taxon>Neoptera</taxon>
        <taxon>Endopterygota</taxon>
        <taxon>Diptera</taxon>
        <taxon>Nematocera</taxon>
        <taxon>Psychodoidea</taxon>
        <taxon>Psychodidae</taxon>
        <taxon>Lutzomyia</taxon>
        <taxon>Lutzomyia</taxon>
    </lineage>
</organism>
<evidence type="ECO:0000256" key="7">
    <source>
        <dbReference type="ARBA" id="ARBA00023145"/>
    </source>
</evidence>
<dbReference type="EnsemblMetazoa" id="LLOJ005979-RA">
    <property type="protein sequence ID" value="LLOJ005979-PA"/>
    <property type="gene ID" value="LLOJ005979"/>
</dbReference>
<dbReference type="SMART" id="SM00020">
    <property type="entry name" value="Tryp_SPc"/>
    <property type="match status" value="1"/>
</dbReference>
<dbReference type="InterPro" id="IPR043504">
    <property type="entry name" value="Peptidase_S1_PA_chymotrypsin"/>
</dbReference>
<comment type="similarity">
    <text evidence="10">Belongs to the peptidase S1 family. CLIP subfamily.</text>
</comment>
<reference evidence="17" key="1">
    <citation type="submission" date="2012-05" db="EMBL/GenBank/DDBJ databases">
        <title>Whole Genome Assembly of Lutzomyia longipalpis.</title>
        <authorList>
            <person name="Richards S."/>
            <person name="Qu C."/>
            <person name="Dillon R."/>
            <person name="Worley K."/>
            <person name="Scherer S."/>
            <person name="Batterton M."/>
            <person name="Taylor A."/>
            <person name="Hawes A."/>
            <person name="Hernandez B."/>
            <person name="Kovar C."/>
            <person name="Mandapat C."/>
            <person name="Pham C."/>
            <person name="Qu C."/>
            <person name="Jing C."/>
            <person name="Bess C."/>
            <person name="Bandaranaike D."/>
            <person name="Ngo D."/>
            <person name="Ongeri F."/>
            <person name="Arias F."/>
            <person name="Lara F."/>
            <person name="Weissenberger G."/>
            <person name="Kamau G."/>
            <person name="Han H."/>
            <person name="Shen H."/>
            <person name="Dinh H."/>
            <person name="Khalil I."/>
            <person name="Jones J."/>
            <person name="Shafer J."/>
            <person name="Jayaseelan J."/>
            <person name="Quiroz J."/>
            <person name="Blankenburg K."/>
            <person name="Nguyen L."/>
            <person name="Jackson L."/>
            <person name="Francisco L."/>
            <person name="Tang L.-Y."/>
            <person name="Pu L.-L."/>
            <person name="Perales L."/>
            <person name="Lorensuhewa L."/>
            <person name="Munidasa M."/>
            <person name="Coyle M."/>
            <person name="Taylor M."/>
            <person name="Puazo M."/>
            <person name="Firestine M."/>
            <person name="Scheel M."/>
            <person name="Javaid M."/>
            <person name="Wang M."/>
            <person name="Li M."/>
            <person name="Tabassum N."/>
            <person name="Saada N."/>
            <person name="Osuji N."/>
            <person name="Aqrawi P."/>
            <person name="Fu Q."/>
            <person name="Thornton R."/>
            <person name="Raj R."/>
            <person name="Goodspeed R."/>
            <person name="Mata R."/>
            <person name="Najjar R."/>
            <person name="Gubbala S."/>
            <person name="Lee S."/>
            <person name="Denson S."/>
            <person name="Patil S."/>
            <person name="Macmil S."/>
            <person name="Qi S."/>
            <person name="Matskevitch T."/>
            <person name="Palculict T."/>
            <person name="Mathew T."/>
            <person name="Vee V."/>
            <person name="Velamala V."/>
            <person name="Korchina V."/>
            <person name="Cai W."/>
            <person name="Liu W."/>
            <person name="Dai W."/>
            <person name="Zou X."/>
            <person name="Zhu Y."/>
            <person name="Zhang Y."/>
            <person name="Wu Y.-Q."/>
            <person name="Xin Y."/>
            <person name="Nazarath L."/>
            <person name="Kovar C."/>
            <person name="Han Y."/>
            <person name="Muzny D."/>
            <person name="Gibbs R."/>
        </authorList>
    </citation>
    <scope>NUCLEOTIDE SEQUENCE [LARGE SCALE GENOMIC DNA]</scope>
    <source>
        <strain evidence="17">Jacobina</strain>
    </source>
</reference>
<dbReference type="FunFam" id="2.40.10.10:FF:000078">
    <property type="entry name" value="Serine protease H137"/>
    <property type="match status" value="1"/>
</dbReference>
<dbReference type="PROSITE" id="PS00134">
    <property type="entry name" value="TRYPSIN_HIS"/>
    <property type="match status" value="1"/>
</dbReference>
<dbReference type="GO" id="GO:0006508">
    <property type="term" value="P:proteolysis"/>
    <property type="evidence" value="ECO:0007669"/>
    <property type="project" value="UniProtKB-KW"/>
</dbReference>